<dbReference type="SUPFAM" id="SSF53927">
    <property type="entry name" value="Cytidine deaminase-like"/>
    <property type="match status" value="1"/>
</dbReference>
<evidence type="ECO:0000313" key="4">
    <source>
        <dbReference type="EMBL" id="KYP41771.1"/>
    </source>
</evidence>
<dbReference type="GO" id="GO:0046135">
    <property type="term" value="P:pyrimidine nucleoside catabolic process"/>
    <property type="evidence" value="ECO:0007669"/>
    <property type="project" value="UniProtKB-ARBA"/>
</dbReference>
<protein>
    <submittedName>
        <fullName evidence="4">Cytidine deaminase</fullName>
    </submittedName>
</protein>
<dbReference type="FunFam" id="3.40.140.10:FF:000006">
    <property type="entry name" value="Cytidine deaminase"/>
    <property type="match status" value="1"/>
</dbReference>
<dbReference type="GO" id="GO:0008270">
    <property type="term" value="F:zinc ion binding"/>
    <property type="evidence" value="ECO:0007669"/>
    <property type="project" value="InterPro"/>
</dbReference>
<sequence length="218" mass="22972">MEQSRFVIPASEVESREALPSLVSSSEPLVRTPISNFNVAAVGLGASGRAFVGELRHAPDVQILITSDPNPSFTPLSHLLSHHFGPHDLLPQSEPLLLEPRHNNLTLPNPNSLTLAALEAANASHAPYSACPSGVALLDSKGALYKGSYIESAAYNPSLGPLQAALVAFISAGGGDYEDIAAAVLVEKEGALIKQDHTARLLLHSIAPLCRFEAFLAT</sequence>
<reference evidence="4" key="1">
    <citation type="journal article" date="2012" name="Nat. Biotechnol.">
        <title>Draft genome sequence of pigeonpea (Cajanus cajan), an orphan legume crop of resource-poor farmers.</title>
        <authorList>
            <person name="Varshney R.K."/>
            <person name="Chen W."/>
            <person name="Li Y."/>
            <person name="Bharti A.K."/>
            <person name="Saxena R.K."/>
            <person name="Schlueter J.A."/>
            <person name="Donoghue M.T."/>
            <person name="Azam S."/>
            <person name="Fan G."/>
            <person name="Whaley A.M."/>
            <person name="Farmer A.D."/>
            <person name="Sheridan J."/>
            <person name="Iwata A."/>
            <person name="Tuteja R."/>
            <person name="Penmetsa R.V."/>
            <person name="Wu W."/>
            <person name="Upadhyaya H.D."/>
            <person name="Yang S.P."/>
            <person name="Shah T."/>
            <person name="Saxena K.B."/>
            <person name="Michael T."/>
            <person name="McCombie W.R."/>
            <person name="Yang B."/>
            <person name="Zhang G."/>
            <person name="Yang H."/>
            <person name="Wang J."/>
            <person name="Spillane C."/>
            <person name="Cook D.R."/>
            <person name="May G.D."/>
            <person name="Xu X."/>
            <person name="Jackson S.A."/>
        </authorList>
    </citation>
    <scope>NUCLEOTIDE SEQUENCE [LARGE SCALE GENOMIC DNA]</scope>
</reference>
<comment type="similarity">
    <text evidence="1">Belongs to the cytidine and deoxycytidylate deaminase family.</text>
</comment>
<dbReference type="AlphaFoldDB" id="A0A151RGW6"/>
<gene>
    <name evidence="4" type="ORF">KK1_036879</name>
</gene>
<accession>A0A151RGW6</accession>
<evidence type="ECO:0000313" key="5">
    <source>
        <dbReference type="Proteomes" id="UP000075243"/>
    </source>
</evidence>
<evidence type="ECO:0000259" key="3">
    <source>
        <dbReference type="PROSITE" id="PS51747"/>
    </source>
</evidence>
<name>A0A151RGW6_CAJCA</name>
<dbReference type="InterPro" id="IPR016193">
    <property type="entry name" value="Cytidine_deaminase-like"/>
</dbReference>
<dbReference type="InterPro" id="IPR050202">
    <property type="entry name" value="Cyt/Deoxycyt_deaminase"/>
</dbReference>
<dbReference type="Gramene" id="C.cajan_30100.t">
    <property type="protein sequence ID" value="C.cajan_30100.t"/>
    <property type="gene ID" value="C.cajan_30100"/>
</dbReference>
<dbReference type="PROSITE" id="PS51747">
    <property type="entry name" value="CYT_DCMP_DEAMINASES_2"/>
    <property type="match status" value="1"/>
</dbReference>
<keyword evidence="5" id="KW-1185">Reference proteome</keyword>
<dbReference type="OMA" id="HAPYSAC"/>
<dbReference type="STRING" id="3821.A0A151RGW6"/>
<evidence type="ECO:0000256" key="2">
    <source>
        <dbReference type="ARBA" id="ARBA00011738"/>
    </source>
</evidence>
<dbReference type="InterPro" id="IPR013171">
    <property type="entry name" value="Cyd/dCyd_deaminase_Zn-bd"/>
</dbReference>
<dbReference type="CDD" id="cd01283">
    <property type="entry name" value="cytidine_deaminase"/>
    <property type="match status" value="1"/>
</dbReference>
<evidence type="ECO:0000256" key="1">
    <source>
        <dbReference type="ARBA" id="ARBA00006576"/>
    </source>
</evidence>
<dbReference type="InterPro" id="IPR002125">
    <property type="entry name" value="CMP_dCMP_dom"/>
</dbReference>
<dbReference type="GO" id="GO:0042803">
    <property type="term" value="F:protein homodimerization activity"/>
    <property type="evidence" value="ECO:0007669"/>
    <property type="project" value="UniProtKB-ARBA"/>
</dbReference>
<dbReference type="Pfam" id="PF08211">
    <property type="entry name" value="dCMP_cyt_deam_2"/>
    <property type="match status" value="1"/>
</dbReference>
<dbReference type="GO" id="GO:0005829">
    <property type="term" value="C:cytosol"/>
    <property type="evidence" value="ECO:0007669"/>
    <property type="project" value="TreeGrafter"/>
</dbReference>
<dbReference type="Gene3D" id="3.40.140.10">
    <property type="entry name" value="Cytidine Deaminase, domain 2"/>
    <property type="match status" value="1"/>
</dbReference>
<dbReference type="PANTHER" id="PTHR11644:SF2">
    <property type="entry name" value="CYTIDINE DEAMINASE"/>
    <property type="match status" value="1"/>
</dbReference>
<dbReference type="GO" id="GO:0004126">
    <property type="term" value="F:cytidine deaminase activity"/>
    <property type="evidence" value="ECO:0007669"/>
    <property type="project" value="InterPro"/>
</dbReference>
<proteinExistence type="inferred from homology"/>
<feature type="domain" description="CMP/dCMP-type deaminase" evidence="3">
    <location>
        <begin position="108"/>
        <end position="218"/>
    </location>
</feature>
<dbReference type="PIRSF" id="PIRSF006334">
    <property type="entry name" value="Cdd_plus_pseudo"/>
    <property type="match status" value="1"/>
</dbReference>
<organism evidence="4 5">
    <name type="scientific">Cajanus cajan</name>
    <name type="common">Pigeon pea</name>
    <name type="synonym">Cajanus indicus</name>
    <dbReference type="NCBI Taxonomy" id="3821"/>
    <lineage>
        <taxon>Eukaryota</taxon>
        <taxon>Viridiplantae</taxon>
        <taxon>Streptophyta</taxon>
        <taxon>Embryophyta</taxon>
        <taxon>Tracheophyta</taxon>
        <taxon>Spermatophyta</taxon>
        <taxon>Magnoliopsida</taxon>
        <taxon>eudicotyledons</taxon>
        <taxon>Gunneridae</taxon>
        <taxon>Pentapetalae</taxon>
        <taxon>rosids</taxon>
        <taxon>fabids</taxon>
        <taxon>Fabales</taxon>
        <taxon>Fabaceae</taxon>
        <taxon>Papilionoideae</taxon>
        <taxon>50 kb inversion clade</taxon>
        <taxon>NPAAA clade</taxon>
        <taxon>indigoferoid/millettioid clade</taxon>
        <taxon>Phaseoleae</taxon>
        <taxon>Cajanus</taxon>
    </lineage>
</organism>
<comment type="subunit">
    <text evidence="2">Homodimer.</text>
</comment>
<dbReference type="PANTHER" id="PTHR11644">
    <property type="entry name" value="CYTIDINE DEAMINASE"/>
    <property type="match status" value="1"/>
</dbReference>
<dbReference type="Proteomes" id="UP000075243">
    <property type="component" value="Unassembled WGS sequence"/>
</dbReference>
<dbReference type="EMBL" id="KQ483754">
    <property type="protein sequence ID" value="KYP41771.1"/>
    <property type="molecule type" value="Genomic_DNA"/>
</dbReference>